<dbReference type="EC" id="6.3.5.-" evidence="1"/>
<dbReference type="PANTHER" id="PTHR15004:SF0">
    <property type="entry name" value="GLUTAMYL-TRNA(GLN) AMIDOTRANSFERASE SUBUNIT C, MITOCHONDRIAL"/>
    <property type="match status" value="1"/>
</dbReference>
<dbReference type="Pfam" id="PF02686">
    <property type="entry name" value="GatC"/>
    <property type="match status" value="1"/>
</dbReference>
<organism evidence="2 3">
    <name type="scientific">Algimonas porphyrae</name>
    <dbReference type="NCBI Taxonomy" id="1128113"/>
    <lineage>
        <taxon>Bacteria</taxon>
        <taxon>Pseudomonadati</taxon>
        <taxon>Pseudomonadota</taxon>
        <taxon>Alphaproteobacteria</taxon>
        <taxon>Maricaulales</taxon>
        <taxon>Robiginitomaculaceae</taxon>
        <taxon>Algimonas</taxon>
    </lineage>
</organism>
<reference evidence="2" key="1">
    <citation type="journal article" date="2014" name="Int. J. Syst. Evol. Microbiol.">
        <title>Complete genome of a new Firmicutes species belonging to the dominant human colonic microbiota ('Ruminococcus bicirculans') reveals two chromosomes and a selective capacity to utilize plant glucans.</title>
        <authorList>
            <consortium name="NISC Comparative Sequencing Program"/>
            <person name="Wegmann U."/>
            <person name="Louis P."/>
            <person name="Goesmann A."/>
            <person name="Henrissat B."/>
            <person name="Duncan S.H."/>
            <person name="Flint H.J."/>
        </authorList>
    </citation>
    <scope>NUCLEOTIDE SEQUENCE</scope>
    <source>
        <strain evidence="2">NBRC 108216</strain>
    </source>
</reference>
<gene>
    <name evidence="1 2" type="primary">gatC</name>
    <name evidence="2" type="ORF">GCM10007854_27460</name>
</gene>
<dbReference type="Proteomes" id="UP001161390">
    <property type="component" value="Unassembled WGS sequence"/>
</dbReference>
<dbReference type="EMBL" id="BSNJ01000006">
    <property type="protein sequence ID" value="GLQ21791.1"/>
    <property type="molecule type" value="Genomic_DNA"/>
</dbReference>
<name>A0ABQ5V2M4_9PROT</name>
<keyword evidence="1" id="KW-0067">ATP-binding</keyword>
<evidence type="ECO:0000313" key="3">
    <source>
        <dbReference type="Proteomes" id="UP001161390"/>
    </source>
</evidence>
<dbReference type="PANTHER" id="PTHR15004">
    <property type="entry name" value="GLUTAMYL-TRNA(GLN) AMIDOTRANSFERASE SUBUNIT C, MITOCHONDRIAL"/>
    <property type="match status" value="1"/>
</dbReference>
<evidence type="ECO:0000313" key="2">
    <source>
        <dbReference type="EMBL" id="GLQ21791.1"/>
    </source>
</evidence>
<proteinExistence type="inferred from homology"/>
<dbReference type="HAMAP" id="MF_00122">
    <property type="entry name" value="GatC"/>
    <property type="match status" value="1"/>
</dbReference>
<dbReference type="InterPro" id="IPR003837">
    <property type="entry name" value="GatC"/>
</dbReference>
<dbReference type="SUPFAM" id="SSF141000">
    <property type="entry name" value="Glu-tRNAGln amidotransferase C subunit"/>
    <property type="match status" value="1"/>
</dbReference>
<comment type="function">
    <text evidence="1">Allows the formation of correctly charged Asn-tRNA(Asn) or Gln-tRNA(Gln) through the transamidation of misacylated Asp-tRNA(Asn) or Glu-tRNA(Gln) in organisms which lack either or both of asparaginyl-tRNA or glutaminyl-tRNA synthetases. The reaction takes place in the presence of glutamine and ATP through an activated phospho-Asp-tRNA(Asn) or phospho-Glu-tRNA(Gln).</text>
</comment>
<comment type="catalytic activity">
    <reaction evidence="1">
        <text>L-glutamyl-tRNA(Gln) + L-glutamine + ATP + H2O = L-glutaminyl-tRNA(Gln) + L-glutamate + ADP + phosphate + H(+)</text>
        <dbReference type="Rhea" id="RHEA:17521"/>
        <dbReference type="Rhea" id="RHEA-COMP:9681"/>
        <dbReference type="Rhea" id="RHEA-COMP:9684"/>
        <dbReference type="ChEBI" id="CHEBI:15377"/>
        <dbReference type="ChEBI" id="CHEBI:15378"/>
        <dbReference type="ChEBI" id="CHEBI:29985"/>
        <dbReference type="ChEBI" id="CHEBI:30616"/>
        <dbReference type="ChEBI" id="CHEBI:43474"/>
        <dbReference type="ChEBI" id="CHEBI:58359"/>
        <dbReference type="ChEBI" id="CHEBI:78520"/>
        <dbReference type="ChEBI" id="CHEBI:78521"/>
        <dbReference type="ChEBI" id="CHEBI:456216"/>
    </reaction>
</comment>
<comment type="catalytic activity">
    <reaction evidence="1">
        <text>L-aspartyl-tRNA(Asn) + L-glutamine + ATP + H2O = L-asparaginyl-tRNA(Asn) + L-glutamate + ADP + phosphate + 2 H(+)</text>
        <dbReference type="Rhea" id="RHEA:14513"/>
        <dbReference type="Rhea" id="RHEA-COMP:9674"/>
        <dbReference type="Rhea" id="RHEA-COMP:9677"/>
        <dbReference type="ChEBI" id="CHEBI:15377"/>
        <dbReference type="ChEBI" id="CHEBI:15378"/>
        <dbReference type="ChEBI" id="CHEBI:29985"/>
        <dbReference type="ChEBI" id="CHEBI:30616"/>
        <dbReference type="ChEBI" id="CHEBI:43474"/>
        <dbReference type="ChEBI" id="CHEBI:58359"/>
        <dbReference type="ChEBI" id="CHEBI:78515"/>
        <dbReference type="ChEBI" id="CHEBI:78516"/>
        <dbReference type="ChEBI" id="CHEBI:456216"/>
    </reaction>
</comment>
<dbReference type="Gene3D" id="1.10.20.60">
    <property type="entry name" value="Glu-tRNAGln amidotransferase C subunit, N-terminal domain"/>
    <property type="match status" value="1"/>
</dbReference>
<dbReference type="RefSeq" id="WP_284373722.1">
    <property type="nucleotide sequence ID" value="NZ_BSNJ01000006.1"/>
</dbReference>
<keyword evidence="1" id="KW-0648">Protein biosynthesis</keyword>
<keyword evidence="1" id="KW-0547">Nucleotide-binding</keyword>
<comment type="similarity">
    <text evidence="1">Belongs to the GatC family.</text>
</comment>
<reference evidence="2" key="2">
    <citation type="submission" date="2023-01" db="EMBL/GenBank/DDBJ databases">
        <title>Draft genome sequence of Algimonas porphyrae strain NBRC 108216.</title>
        <authorList>
            <person name="Sun Q."/>
            <person name="Mori K."/>
        </authorList>
    </citation>
    <scope>NUCLEOTIDE SEQUENCE</scope>
    <source>
        <strain evidence="2">NBRC 108216</strain>
    </source>
</reference>
<sequence length="104" mass="11052">MAEPHTNDSGAVSSDDVRKIARLARLHVEDAQCGGIADDLNGILSWIEQLSEVDCDGVEPMTSAVAMKAPMRADEVTAGGIRDQVLANAPKSEDGFFVVPRSVE</sequence>
<comment type="subunit">
    <text evidence="1">Heterotrimer of A, B and C subunits.</text>
</comment>
<evidence type="ECO:0000256" key="1">
    <source>
        <dbReference type="HAMAP-Rule" id="MF_00122"/>
    </source>
</evidence>
<dbReference type="InterPro" id="IPR036113">
    <property type="entry name" value="Asp/Glu-ADT_sf_sub_c"/>
</dbReference>
<protein>
    <recommendedName>
        <fullName evidence="1">Aspartyl/glutamyl-tRNA(Asn/Gln) amidotransferase subunit C</fullName>
        <shortName evidence="1">Asp/Glu-ADT subunit C</shortName>
        <ecNumber evidence="1">6.3.5.-</ecNumber>
    </recommendedName>
</protein>
<dbReference type="NCBIfam" id="TIGR00135">
    <property type="entry name" value="gatC"/>
    <property type="match status" value="1"/>
</dbReference>
<comment type="caution">
    <text evidence="2">The sequence shown here is derived from an EMBL/GenBank/DDBJ whole genome shotgun (WGS) entry which is preliminary data.</text>
</comment>
<keyword evidence="1" id="KW-0436">Ligase</keyword>
<keyword evidence="3" id="KW-1185">Reference proteome</keyword>
<accession>A0ABQ5V2M4</accession>